<sequence>MKPLLLLTLAACLLSACDAQRADKLNEGVSTEADVRQQFGEPAQIIERADGSKLLAYPRQPEGSTNYEIIIGADGKLSSLRQLLAPHNFAKIQPGMTQAQVSEILGRHAKTHRYALKPDEEVWEWRYLDGQDRKIFSVMFDREHRVQSSASTDDPRTLYGG</sequence>
<accession>A0A840L2U9</accession>
<feature type="signal peptide" evidence="2">
    <location>
        <begin position="1"/>
        <end position="21"/>
    </location>
</feature>
<dbReference type="Gene3D" id="3.30.1450.10">
    <property type="match status" value="1"/>
</dbReference>
<keyword evidence="4" id="KW-1185">Reference proteome</keyword>
<name>A0A840L2U9_9BURK</name>
<comment type="caution">
    <text evidence="3">The sequence shown here is derived from an EMBL/GenBank/DDBJ whole genome shotgun (WGS) entry which is preliminary data.</text>
</comment>
<evidence type="ECO:0008006" key="5">
    <source>
        <dbReference type="Google" id="ProtNLM"/>
    </source>
</evidence>
<feature type="chain" id="PRO_5032703103" description="Beta-barrel assembly machine subunit BamE" evidence="2">
    <location>
        <begin position="22"/>
        <end position="161"/>
    </location>
</feature>
<protein>
    <recommendedName>
        <fullName evidence="5">Beta-barrel assembly machine subunit BamE</fullName>
    </recommendedName>
</protein>
<dbReference type="RefSeq" id="WP_184297422.1">
    <property type="nucleotide sequence ID" value="NZ_JACHLP010000002.1"/>
</dbReference>
<dbReference type="InterPro" id="IPR037873">
    <property type="entry name" value="BamE-like"/>
</dbReference>
<proteinExistence type="predicted"/>
<evidence type="ECO:0000256" key="2">
    <source>
        <dbReference type="SAM" id="SignalP"/>
    </source>
</evidence>
<reference evidence="3 4" key="1">
    <citation type="submission" date="2020-08" db="EMBL/GenBank/DDBJ databases">
        <title>Functional genomics of gut bacteria from endangered species of beetles.</title>
        <authorList>
            <person name="Carlos-Shanley C."/>
        </authorList>
    </citation>
    <scope>NUCLEOTIDE SEQUENCE [LARGE SCALE GENOMIC DNA]</scope>
    <source>
        <strain evidence="3 4">S00239</strain>
    </source>
</reference>
<evidence type="ECO:0000313" key="4">
    <source>
        <dbReference type="Proteomes" id="UP000562027"/>
    </source>
</evidence>
<gene>
    <name evidence="3" type="ORF">HNP55_001309</name>
</gene>
<evidence type="ECO:0000313" key="3">
    <source>
        <dbReference type="EMBL" id="MBB4842794.1"/>
    </source>
</evidence>
<dbReference type="PROSITE" id="PS51257">
    <property type="entry name" value="PROKAR_LIPOPROTEIN"/>
    <property type="match status" value="1"/>
</dbReference>
<organism evidence="3 4">
    <name type="scientific">Roseateles oligotrophus</name>
    <dbReference type="NCBI Taxonomy" id="1769250"/>
    <lineage>
        <taxon>Bacteria</taxon>
        <taxon>Pseudomonadati</taxon>
        <taxon>Pseudomonadota</taxon>
        <taxon>Betaproteobacteria</taxon>
        <taxon>Burkholderiales</taxon>
        <taxon>Sphaerotilaceae</taxon>
        <taxon>Roseateles</taxon>
    </lineage>
</organism>
<evidence type="ECO:0000256" key="1">
    <source>
        <dbReference type="ARBA" id="ARBA00022729"/>
    </source>
</evidence>
<dbReference type="EMBL" id="JACHLP010000002">
    <property type="protein sequence ID" value="MBB4842794.1"/>
    <property type="molecule type" value="Genomic_DNA"/>
</dbReference>
<keyword evidence="1 2" id="KW-0732">Signal</keyword>
<dbReference type="AlphaFoldDB" id="A0A840L2U9"/>
<dbReference type="Proteomes" id="UP000562027">
    <property type="component" value="Unassembled WGS sequence"/>
</dbReference>